<evidence type="ECO:0008006" key="3">
    <source>
        <dbReference type="Google" id="ProtNLM"/>
    </source>
</evidence>
<dbReference type="EMBL" id="LR796666">
    <property type="protein sequence ID" value="CAB4158286.1"/>
    <property type="molecule type" value="Genomic_DNA"/>
</dbReference>
<evidence type="ECO:0000313" key="2">
    <source>
        <dbReference type="EMBL" id="CAB4158286.1"/>
    </source>
</evidence>
<sequence>MSRKSLVPVNVPALASAPTVPTLRAGDLYFNTADSTLYSYNGTAWAASGGGGGGSSSITVSDTAPTSPGEGDLWFKSDVAQTFVYFDSYWIEIGVGPQGPAGQATIFRWKKTAVGGETTLSGNDDSSVPLSYTVQKEQLYLNGTLLVRGDDYVATTGNSISGLTALAAGDITEVISFGEFVLNSSVSLSTIDAKGDLLVGTLADTVSRLAVGSNGTYLQADSSTATGLKWSAVSGYSAPTLGSTSIASGATVTTIAGLTLTSPTLTGTVTVSGDINLTAAGGPGSLIDELTLILMGAI</sequence>
<gene>
    <name evidence="1" type="ORF">UFOVP429_13</name>
    <name evidence="2" type="ORF">UFOVP696_154</name>
</gene>
<name>A0A6J5MNA2_9CAUD</name>
<protein>
    <recommendedName>
        <fullName evidence="3">Bacteriophage lambda, Stf, side tail fibre-repeat-2</fullName>
    </recommendedName>
</protein>
<dbReference type="EMBL" id="LR796484">
    <property type="protein sequence ID" value="CAB4147127.1"/>
    <property type="molecule type" value="Genomic_DNA"/>
</dbReference>
<evidence type="ECO:0000313" key="1">
    <source>
        <dbReference type="EMBL" id="CAB4147127.1"/>
    </source>
</evidence>
<accession>A0A6J5MNA2</accession>
<reference evidence="1" key="1">
    <citation type="submission" date="2020-04" db="EMBL/GenBank/DDBJ databases">
        <authorList>
            <person name="Chiriac C."/>
            <person name="Salcher M."/>
            <person name="Ghai R."/>
            <person name="Kavagutti S V."/>
        </authorList>
    </citation>
    <scope>NUCLEOTIDE SEQUENCE</scope>
</reference>
<proteinExistence type="predicted"/>
<organism evidence="1">
    <name type="scientific">uncultured Caudovirales phage</name>
    <dbReference type="NCBI Taxonomy" id="2100421"/>
    <lineage>
        <taxon>Viruses</taxon>
        <taxon>Duplodnaviria</taxon>
        <taxon>Heunggongvirae</taxon>
        <taxon>Uroviricota</taxon>
        <taxon>Caudoviricetes</taxon>
        <taxon>Peduoviridae</taxon>
        <taxon>Maltschvirus</taxon>
        <taxon>Maltschvirus maltsch</taxon>
    </lineage>
</organism>